<sequence length="221" mass="25200">MGSWNLKVLKERSIAINGEDKSSIERINSTSRAIDIFCYHLEQAKIHNDLTIGSTPREQMELVMPPEEKRLEVWERKLAIQANTQACIHTARSIHDLFAQLVNGLLFKNPIAVHDCDVYKVIQKLEEGELKTTLLNLLDSFEFKYVNAFVNTIKHRNLVDFGALVSFEENRSGVQFKGFKFKGEPYEKLWAEDVLKVTLTVKNTVITAGCLLNQEYGAIDV</sequence>
<reference evidence="1 2" key="1">
    <citation type="submission" date="2024-02" db="EMBL/GenBank/DDBJ databases">
        <title>Bacteria isolated from the canopy kelp, Nereocystis luetkeana.</title>
        <authorList>
            <person name="Pfister C.A."/>
            <person name="Younker I.T."/>
            <person name="Light S.H."/>
        </authorList>
    </citation>
    <scope>NUCLEOTIDE SEQUENCE [LARGE SCALE GENOMIC DNA]</scope>
    <source>
        <strain evidence="1 2">TI.2.07</strain>
    </source>
</reference>
<comment type="caution">
    <text evidence="1">The sequence shown here is derived from an EMBL/GenBank/DDBJ whole genome shotgun (WGS) entry which is preliminary data.</text>
</comment>
<keyword evidence="2" id="KW-1185">Reference proteome</keyword>
<evidence type="ECO:0000313" key="2">
    <source>
        <dbReference type="Proteomes" id="UP001366060"/>
    </source>
</evidence>
<accession>A0ABU9HAA2</accession>
<protein>
    <submittedName>
        <fullName evidence="1">Uncharacterized protein</fullName>
    </submittedName>
</protein>
<evidence type="ECO:0000313" key="1">
    <source>
        <dbReference type="EMBL" id="MEL0658805.1"/>
    </source>
</evidence>
<proteinExistence type="predicted"/>
<organism evidence="1 2">
    <name type="scientific">Psychromonas arctica</name>
    <dbReference type="NCBI Taxonomy" id="168275"/>
    <lineage>
        <taxon>Bacteria</taxon>
        <taxon>Pseudomonadati</taxon>
        <taxon>Pseudomonadota</taxon>
        <taxon>Gammaproteobacteria</taxon>
        <taxon>Alteromonadales</taxon>
        <taxon>Psychromonadaceae</taxon>
        <taxon>Psychromonas</taxon>
    </lineage>
</organism>
<gene>
    <name evidence="1" type="ORF">V6255_06575</name>
</gene>
<dbReference type="Proteomes" id="UP001366060">
    <property type="component" value="Unassembled WGS sequence"/>
</dbReference>
<name>A0ABU9HAA2_9GAMM</name>
<dbReference type="RefSeq" id="WP_341627434.1">
    <property type="nucleotide sequence ID" value="NZ_JBAKBA010000011.1"/>
</dbReference>
<dbReference type="EMBL" id="JBAKBA010000011">
    <property type="protein sequence ID" value="MEL0658805.1"/>
    <property type="molecule type" value="Genomic_DNA"/>
</dbReference>